<dbReference type="RefSeq" id="WP_256411165.1">
    <property type="nucleotide sequence ID" value="NZ_JANHDM010000003.1"/>
</dbReference>
<dbReference type="Gene3D" id="1.10.10.10">
    <property type="entry name" value="Winged helix-like DNA-binding domain superfamily/Winged helix DNA-binding domain"/>
    <property type="match status" value="1"/>
</dbReference>
<keyword evidence="4" id="KW-1185">Reference proteome</keyword>
<evidence type="ECO:0000259" key="2">
    <source>
        <dbReference type="Pfam" id="PF23470"/>
    </source>
</evidence>
<dbReference type="InterPro" id="IPR049159">
    <property type="entry name" value="PF0610-like_wHTH_N"/>
</dbReference>
<dbReference type="InterPro" id="IPR036390">
    <property type="entry name" value="WH_DNA-bd_sf"/>
</dbReference>
<comment type="caution">
    <text evidence="3">The sequence shown here is derived from an EMBL/GenBank/DDBJ whole genome shotgun (WGS) entry which is preliminary data.</text>
</comment>
<dbReference type="Pfam" id="PF21476">
    <property type="entry name" value="PF0610-like_N"/>
    <property type="match status" value="1"/>
</dbReference>
<name>A0ABD5R1J9_9EURY</name>
<dbReference type="InterPro" id="IPR038767">
    <property type="entry name" value="PF0610-like"/>
</dbReference>
<dbReference type="EMBL" id="JBHSKY010000007">
    <property type="protein sequence ID" value="MFC5278755.1"/>
    <property type="molecule type" value="Genomic_DNA"/>
</dbReference>
<feature type="domain" description="PF0610-like winged HTH N-terminal" evidence="1">
    <location>
        <begin position="3"/>
        <end position="49"/>
    </location>
</feature>
<sequence>METTRQRIAARLRAEPATASEIAVELSLPTPTVYEHLEHVSRSVGEDDEDEEFLVAPPTCRDCGFDGFDDPLNAPSRCPECKSERIDEPAFVIR</sequence>
<evidence type="ECO:0000313" key="3">
    <source>
        <dbReference type="EMBL" id="MFC5278755.1"/>
    </source>
</evidence>
<dbReference type="InterPro" id="IPR036388">
    <property type="entry name" value="WH-like_DNA-bd_sf"/>
</dbReference>
<dbReference type="InterPro" id="IPR057022">
    <property type="entry name" value="PF0610-like_Zn_ribbon_C"/>
</dbReference>
<reference evidence="3 4" key="1">
    <citation type="journal article" date="2019" name="Int. J. Syst. Evol. Microbiol.">
        <title>The Global Catalogue of Microorganisms (GCM) 10K type strain sequencing project: providing services to taxonomists for standard genome sequencing and annotation.</title>
        <authorList>
            <consortium name="The Broad Institute Genomics Platform"/>
            <consortium name="The Broad Institute Genome Sequencing Center for Infectious Disease"/>
            <person name="Wu L."/>
            <person name="Ma J."/>
        </authorList>
    </citation>
    <scope>NUCLEOTIDE SEQUENCE [LARGE SCALE GENOMIC DNA]</scope>
    <source>
        <strain evidence="3 4">CGMCC 1.12124</strain>
    </source>
</reference>
<protein>
    <submittedName>
        <fullName evidence="3">Transcriptional regulator</fullName>
    </submittedName>
</protein>
<feature type="domain" description="PF0610-like rubredoxin-like zinc beta-ribbon C-terminal" evidence="2">
    <location>
        <begin position="57"/>
        <end position="93"/>
    </location>
</feature>
<accession>A0ABD5R1J9</accession>
<organism evidence="3 4">
    <name type="scientific">Halorubrum rubrum</name>
    <dbReference type="NCBI Taxonomy" id="1126240"/>
    <lineage>
        <taxon>Archaea</taxon>
        <taxon>Methanobacteriati</taxon>
        <taxon>Methanobacteriota</taxon>
        <taxon>Stenosarchaea group</taxon>
        <taxon>Halobacteria</taxon>
        <taxon>Halobacteriales</taxon>
        <taxon>Haloferacaceae</taxon>
        <taxon>Halorubrum</taxon>
    </lineage>
</organism>
<dbReference type="Proteomes" id="UP001596118">
    <property type="component" value="Unassembled WGS sequence"/>
</dbReference>
<proteinExistence type="predicted"/>
<dbReference type="PANTHER" id="PTHR40663">
    <property type="match status" value="1"/>
</dbReference>
<dbReference type="AlphaFoldDB" id="A0ABD5R1J9"/>
<dbReference type="SUPFAM" id="SSF46785">
    <property type="entry name" value="Winged helix' DNA-binding domain"/>
    <property type="match status" value="1"/>
</dbReference>
<gene>
    <name evidence="3" type="ORF">ACFPM1_08320</name>
</gene>
<dbReference type="PANTHER" id="PTHR40663:SF2">
    <property type="entry name" value="TRANSCRIPTIONAL REGULATOR"/>
    <property type="match status" value="1"/>
</dbReference>
<dbReference type="Pfam" id="PF23470">
    <property type="entry name" value="Zn_ribbon_PF0610"/>
    <property type="match status" value="1"/>
</dbReference>
<evidence type="ECO:0000259" key="1">
    <source>
        <dbReference type="Pfam" id="PF21476"/>
    </source>
</evidence>
<evidence type="ECO:0000313" key="4">
    <source>
        <dbReference type="Proteomes" id="UP001596118"/>
    </source>
</evidence>